<dbReference type="RefSeq" id="WP_185789037.1">
    <property type="nucleotide sequence ID" value="NZ_JACLCP010000002.1"/>
</dbReference>
<accession>A0A842ITX9</accession>
<proteinExistence type="predicted"/>
<keyword evidence="2" id="KW-1185">Reference proteome</keyword>
<sequence>MYRSINIYAIMLLVLINLLACREPCLDMDVIEETTEEMQSWYTNSDIITKTASSSIGISDEVHLTHDFQNFGDTIWDDCGNASESERSTVTYDFFNFPFYIETVFNKQGEENGFKFTVRYNMYSASYKFTSETSSSSNTIEYLTAYQFNGTTYPEAFKVSFNQTQNDSEIKELVFIKDLGVIHIVLNSGATIDLE</sequence>
<comment type="caution">
    <text evidence="1">The sequence shown here is derived from an EMBL/GenBank/DDBJ whole genome shotgun (WGS) entry which is preliminary data.</text>
</comment>
<evidence type="ECO:0000313" key="1">
    <source>
        <dbReference type="EMBL" id="MBC2845334.1"/>
    </source>
</evidence>
<dbReference type="AlphaFoldDB" id="A0A842ITX9"/>
<organism evidence="1 2">
    <name type="scientific">Winogradskyella flava</name>
    <dbReference type="NCBI Taxonomy" id="1884876"/>
    <lineage>
        <taxon>Bacteria</taxon>
        <taxon>Pseudomonadati</taxon>
        <taxon>Bacteroidota</taxon>
        <taxon>Flavobacteriia</taxon>
        <taxon>Flavobacteriales</taxon>
        <taxon>Flavobacteriaceae</taxon>
        <taxon>Winogradskyella</taxon>
    </lineage>
</organism>
<name>A0A842ITX9_9FLAO</name>
<protein>
    <submittedName>
        <fullName evidence="1">Uncharacterized protein</fullName>
    </submittedName>
</protein>
<dbReference type="EMBL" id="JACLCP010000002">
    <property type="protein sequence ID" value="MBC2845334.1"/>
    <property type="molecule type" value="Genomic_DNA"/>
</dbReference>
<reference evidence="1" key="1">
    <citation type="submission" date="2020-08" db="EMBL/GenBank/DDBJ databases">
        <title>Winogradskyella ouciana sp. nov., isolated from the hadal seawater of the Mariana Trench.</title>
        <authorList>
            <person name="He X."/>
        </authorList>
    </citation>
    <scope>NUCLEOTIDE SEQUENCE [LARGE SCALE GENOMIC DNA]</scope>
    <source>
        <strain evidence="1">KCTC 52348</strain>
    </source>
</reference>
<dbReference type="Proteomes" id="UP000533900">
    <property type="component" value="Unassembled WGS sequence"/>
</dbReference>
<evidence type="ECO:0000313" key="2">
    <source>
        <dbReference type="Proteomes" id="UP000533900"/>
    </source>
</evidence>
<gene>
    <name evidence="1" type="ORF">H7F21_09545</name>
</gene>